<protein>
    <recommendedName>
        <fullName evidence="3">histidine kinase</fullName>
        <ecNumber evidence="3">2.7.13.3</ecNumber>
    </recommendedName>
</protein>
<dbReference type="SUPFAM" id="SSF55874">
    <property type="entry name" value="ATPase domain of HSP90 chaperone/DNA topoisomerase II/histidine kinase"/>
    <property type="match status" value="1"/>
</dbReference>
<dbReference type="EMBL" id="CP058649">
    <property type="protein sequence ID" value="QUI25142.1"/>
    <property type="molecule type" value="Genomic_DNA"/>
</dbReference>
<evidence type="ECO:0000313" key="12">
    <source>
        <dbReference type="EMBL" id="QUI25142.1"/>
    </source>
</evidence>
<dbReference type="FunFam" id="1.10.287.130:FF:000001">
    <property type="entry name" value="Two-component sensor histidine kinase"/>
    <property type="match status" value="1"/>
</dbReference>
<evidence type="ECO:0000256" key="2">
    <source>
        <dbReference type="ARBA" id="ARBA00004370"/>
    </source>
</evidence>
<evidence type="ECO:0000256" key="6">
    <source>
        <dbReference type="ARBA" id="ARBA00022777"/>
    </source>
</evidence>
<dbReference type="Proteomes" id="UP000683246">
    <property type="component" value="Chromosome"/>
</dbReference>
<dbReference type="GO" id="GO:0000155">
    <property type="term" value="F:phosphorelay sensor kinase activity"/>
    <property type="evidence" value="ECO:0007669"/>
    <property type="project" value="InterPro"/>
</dbReference>
<dbReference type="InterPro" id="IPR003661">
    <property type="entry name" value="HisK_dim/P_dom"/>
</dbReference>
<dbReference type="SMART" id="SM00387">
    <property type="entry name" value="HATPase_c"/>
    <property type="match status" value="1"/>
</dbReference>
<dbReference type="SUPFAM" id="SSF158472">
    <property type="entry name" value="HAMP domain-like"/>
    <property type="match status" value="1"/>
</dbReference>
<keyword evidence="9" id="KW-0812">Transmembrane</keyword>
<dbReference type="PROSITE" id="PS50109">
    <property type="entry name" value="HIS_KIN"/>
    <property type="match status" value="1"/>
</dbReference>
<organism evidence="12 13">
    <name type="scientific">Vallitalea pronyensis</name>
    <dbReference type="NCBI Taxonomy" id="1348613"/>
    <lineage>
        <taxon>Bacteria</taxon>
        <taxon>Bacillati</taxon>
        <taxon>Bacillota</taxon>
        <taxon>Clostridia</taxon>
        <taxon>Lachnospirales</taxon>
        <taxon>Vallitaleaceae</taxon>
        <taxon>Vallitalea</taxon>
    </lineage>
</organism>
<dbReference type="InterPro" id="IPR036097">
    <property type="entry name" value="HisK_dim/P_sf"/>
</dbReference>
<dbReference type="KEGG" id="vpy:HZI73_23855"/>
<dbReference type="EC" id="2.7.13.3" evidence="3"/>
<name>A0A8J8MNF6_9FIRM</name>
<proteinExistence type="predicted"/>
<dbReference type="SMART" id="SM00388">
    <property type="entry name" value="HisKA"/>
    <property type="match status" value="1"/>
</dbReference>
<dbReference type="Gene3D" id="3.30.565.10">
    <property type="entry name" value="Histidine kinase-like ATPase, C-terminal domain"/>
    <property type="match status" value="1"/>
</dbReference>
<dbReference type="Pfam" id="PF02518">
    <property type="entry name" value="HATPase_c"/>
    <property type="match status" value="1"/>
</dbReference>
<dbReference type="InterPro" id="IPR003660">
    <property type="entry name" value="HAMP_dom"/>
</dbReference>
<reference evidence="12" key="1">
    <citation type="submission" date="2020-07" db="EMBL/GenBank/DDBJ databases">
        <title>Vallitalea pronyensis genome.</title>
        <authorList>
            <person name="Postec A."/>
        </authorList>
    </citation>
    <scope>NUCLEOTIDE SEQUENCE</scope>
    <source>
        <strain evidence="12">FatNI3</strain>
    </source>
</reference>
<dbReference type="GO" id="GO:0016036">
    <property type="term" value="P:cellular response to phosphate starvation"/>
    <property type="evidence" value="ECO:0007669"/>
    <property type="project" value="TreeGrafter"/>
</dbReference>
<dbReference type="AlphaFoldDB" id="A0A8J8MNF6"/>
<gene>
    <name evidence="12" type="ORF">HZI73_23855</name>
</gene>
<evidence type="ECO:0000256" key="1">
    <source>
        <dbReference type="ARBA" id="ARBA00000085"/>
    </source>
</evidence>
<feature type="transmembrane region" description="Helical" evidence="9">
    <location>
        <begin position="12"/>
        <end position="36"/>
    </location>
</feature>
<dbReference type="Gene3D" id="6.10.340.10">
    <property type="match status" value="1"/>
</dbReference>
<dbReference type="RefSeq" id="WP_212695842.1">
    <property type="nucleotide sequence ID" value="NZ_CP058649.1"/>
</dbReference>
<evidence type="ECO:0000259" key="10">
    <source>
        <dbReference type="PROSITE" id="PS50109"/>
    </source>
</evidence>
<accession>A0A8J8MNF6</accession>
<dbReference type="InterPro" id="IPR005467">
    <property type="entry name" value="His_kinase_dom"/>
</dbReference>
<sequence>MHKIKKSKSIVVRTFLISFIAMMSLITLVLAIQSLYIDHFYMDRKINQAIHNLNDFAEEYKEQNWQIQELTKQINKFIRVNNANLTVNGFNYSYADASNISALLVDYMLTIDLDGGYYDVYLDEKALDQAFNGEIPYKNQEISIQGILYHNQQTVNAQSINNVTIENPSSIIVENAEPVEGKDTAKKTSYAGTAVIADVSKISENITINMNSLLYTERDIQDIMVYYETQYSTKNNVYYTITDMPYVAIKAVHLVKLISMEDGKKNVIEVNASLQPVNEAVSALRDYAPFFYLMAMLISIAIALVYSRMVSRPLVTLTHIADKMANMDFTIKSPLKGEDELGVLSNSLNILSCNLDHALSELKEANKQLVLDMEKEKKQEQVRKEFVANVSHELKTPLGIIKGFAEGIKDGIKKEKSDYYMDVILDEIEKMNALILDMLELSKIEAGQDTLQEVFNVKKLIEKTVKILEIPIQKKQLKISIEGDYTAVQGVKFQIDQVIVNLLSNAVKYGREGTEIIVTGDIRDGNHYISIYNEGNQLTEEELESIWLRFYKLDKSHHRESGGTGLGLAIVKAILEGHGSDYGVMNDKNGITFYFELKIAEDGRI</sequence>
<feature type="transmembrane region" description="Helical" evidence="9">
    <location>
        <begin position="287"/>
        <end position="306"/>
    </location>
</feature>
<dbReference type="Pfam" id="PF00512">
    <property type="entry name" value="HisKA"/>
    <property type="match status" value="1"/>
</dbReference>
<keyword evidence="13" id="KW-1185">Reference proteome</keyword>
<dbReference type="GO" id="GO:0005886">
    <property type="term" value="C:plasma membrane"/>
    <property type="evidence" value="ECO:0007669"/>
    <property type="project" value="TreeGrafter"/>
</dbReference>
<dbReference type="PANTHER" id="PTHR45453">
    <property type="entry name" value="PHOSPHATE REGULON SENSOR PROTEIN PHOR"/>
    <property type="match status" value="1"/>
</dbReference>
<evidence type="ECO:0000256" key="8">
    <source>
        <dbReference type="SAM" id="Coils"/>
    </source>
</evidence>
<feature type="domain" description="Histidine kinase" evidence="10">
    <location>
        <begin position="389"/>
        <end position="601"/>
    </location>
</feature>
<dbReference type="InterPro" id="IPR003594">
    <property type="entry name" value="HATPase_dom"/>
</dbReference>
<keyword evidence="7" id="KW-0902">Two-component regulatory system</keyword>
<keyword evidence="4" id="KW-0597">Phosphoprotein</keyword>
<keyword evidence="8" id="KW-0175">Coiled coil</keyword>
<evidence type="ECO:0000256" key="7">
    <source>
        <dbReference type="ARBA" id="ARBA00023012"/>
    </source>
</evidence>
<evidence type="ECO:0000256" key="5">
    <source>
        <dbReference type="ARBA" id="ARBA00022679"/>
    </source>
</evidence>
<keyword evidence="9" id="KW-0472">Membrane</keyword>
<evidence type="ECO:0000256" key="3">
    <source>
        <dbReference type="ARBA" id="ARBA00012438"/>
    </source>
</evidence>
<dbReference type="Pfam" id="PF00672">
    <property type="entry name" value="HAMP"/>
    <property type="match status" value="1"/>
</dbReference>
<feature type="domain" description="HAMP" evidence="11">
    <location>
        <begin position="308"/>
        <end position="360"/>
    </location>
</feature>
<evidence type="ECO:0000256" key="4">
    <source>
        <dbReference type="ARBA" id="ARBA00022553"/>
    </source>
</evidence>
<comment type="catalytic activity">
    <reaction evidence="1">
        <text>ATP + protein L-histidine = ADP + protein N-phospho-L-histidine.</text>
        <dbReference type="EC" id="2.7.13.3"/>
    </reaction>
</comment>
<keyword evidence="5" id="KW-0808">Transferase</keyword>
<dbReference type="InterPro" id="IPR036890">
    <property type="entry name" value="HATPase_C_sf"/>
</dbReference>
<dbReference type="Gene3D" id="1.10.287.130">
    <property type="match status" value="1"/>
</dbReference>
<dbReference type="SUPFAM" id="SSF47384">
    <property type="entry name" value="Homodimeric domain of signal transducing histidine kinase"/>
    <property type="match status" value="1"/>
</dbReference>
<dbReference type="GO" id="GO:0004721">
    <property type="term" value="F:phosphoprotein phosphatase activity"/>
    <property type="evidence" value="ECO:0007669"/>
    <property type="project" value="TreeGrafter"/>
</dbReference>
<evidence type="ECO:0000256" key="9">
    <source>
        <dbReference type="SAM" id="Phobius"/>
    </source>
</evidence>
<keyword evidence="6" id="KW-0418">Kinase</keyword>
<evidence type="ECO:0000259" key="11">
    <source>
        <dbReference type="PROSITE" id="PS50885"/>
    </source>
</evidence>
<dbReference type="PANTHER" id="PTHR45453:SF3">
    <property type="entry name" value="HISTIDINE KINASE"/>
    <property type="match status" value="1"/>
</dbReference>
<dbReference type="SMART" id="SM00304">
    <property type="entry name" value="HAMP"/>
    <property type="match status" value="1"/>
</dbReference>
<dbReference type="PROSITE" id="PS50885">
    <property type="entry name" value="HAMP"/>
    <property type="match status" value="1"/>
</dbReference>
<keyword evidence="9" id="KW-1133">Transmembrane helix</keyword>
<dbReference type="InterPro" id="IPR050351">
    <property type="entry name" value="BphY/WalK/GraS-like"/>
</dbReference>
<dbReference type="CDD" id="cd06225">
    <property type="entry name" value="HAMP"/>
    <property type="match status" value="1"/>
</dbReference>
<feature type="coiled-coil region" evidence="8">
    <location>
        <begin position="348"/>
        <end position="379"/>
    </location>
</feature>
<dbReference type="CDD" id="cd00082">
    <property type="entry name" value="HisKA"/>
    <property type="match status" value="1"/>
</dbReference>
<comment type="subcellular location">
    <subcellularLocation>
        <location evidence="2">Membrane</location>
    </subcellularLocation>
</comment>
<evidence type="ECO:0000313" key="13">
    <source>
        <dbReference type="Proteomes" id="UP000683246"/>
    </source>
</evidence>